<feature type="region of interest" description="Disordered" evidence="1">
    <location>
        <begin position="1"/>
        <end position="57"/>
    </location>
</feature>
<dbReference type="SUPFAM" id="SSF88874">
    <property type="entry name" value="Receptor-binding domain of short tail fibre protein gp12"/>
    <property type="match status" value="1"/>
</dbReference>
<keyword evidence="2" id="KW-0614">Plasmid</keyword>
<dbReference type="KEGG" id="dgo:DGo_PA0342"/>
<protein>
    <submittedName>
        <fullName evidence="2">Phage Tail Collar</fullName>
    </submittedName>
</protein>
<name>H8H0H6_DEIGI</name>
<dbReference type="PATRIC" id="fig|745776.4.peg.3376"/>
<dbReference type="RefSeq" id="WP_014695746.1">
    <property type="nucleotide sequence ID" value="NC_017805.1"/>
</dbReference>
<sequence length="80" mass="8091">MAGHTHAVKAASDLGESTTPTGKVLARSSEGAAYGTAQPTSSMAPGAIDPAGGTQAHNNLPPYQVINFIIATQGIFPQRS</sequence>
<evidence type="ECO:0000313" key="2">
    <source>
        <dbReference type="EMBL" id="AFD27228.1"/>
    </source>
</evidence>
<dbReference type="EMBL" id="CP002192">
    <property type="protein sequence ID" value="AFD27228.1"/>
    <property type="molecule type" value="Genomic_DNA"/>
</dbReference>
<keyword evidence="3" id="KW-1185">Reference proteome</keyword>
<dbReference type="Proteomes" id="UP000007575">
    <property type="component" value="Plasmid P1"/>
</dbReference>
<evidence type="ECO:0000313" key="3">
    <source>
        <dbReference type="Proteomes" id="UP000007575"/>
    </source>
</evidence>
<accession>H8H0H6</accession>
<reference evidence="2 3" key="1">
    <citation type="journal article" date="2012" name="PLoS ONE">
        <title>Genome sequence and transcriptome analysis of the radioresistant bacterium Deinococcus gobiensis: insights into the extreme environmental adaptations.</title>
        <authorList>
            <person name="Yuan M."/>
            <person name="Chen M."/>
            <person name="Zhang W."/>
            <person name="Lu W."/>
            <person name="Wang J."/>
            <person name="Yang M."/>
            <person name="Zhao P."/>
            <person name="Tang R."/>
            <person name="Li X."/>
            <person name="Hao Y."/>
            <person name="Zhou Z."/>
            <person name="Zhan Y."/>
            <person name="Yu H."/>
            <person name="Teng C."/>
            <person name="Yan Y."/>
            <person name="Ping S."/>
            <person name="Wang Y."/>
            <person name="Lin M."/>
        </authorList>
    </citation>
    <scope>NUCLEOTIDE SEQUENCE [LARGE SCALE GENOMIC DNA]</scope>
    <source>
        <strain evidence="3">DSM 21396 / JCM 16679 / CGMCC 1.7299 / I-0</strain>
        <plasmid evidence="2">P1</plasmid>
    </source>
</reference>
<evidence type="ECO:0000256" key="1">
    <source>
        <dbReference type="SAM" id="MobiDB-lite"/>
    </source>
</evidence>
<proteinExistence type="predicted"/>
<organism evidence="2 3">
    <name type="scientific">Deinococcus gobiensis (strain DSM 21396 / JCM 16679 / CGMCC 1.7299 / I-0)</name>
    <dbReference type="NCBI Taxonomy" id="745776"/>
    <lineage>
        <taxon>Bacteria</taxon>
        <taxon>Thermotogati</taxon>
        <taxon>Deinococcota</taxon>
        <taxon>Deinococci</taxon>
        <taxon>Deinococcales</taxon>
        <taxon>Deinococcaceae</taxon>
        <taxon>Deinococcus</taxon>
    </lineage>
</organism>
<dbReference type="HOGENOM" id="CLU_2583909_0_0_0"/>
<geneLocation type="plasmid" evidence="2 3">
    <name>P1</name>
</geneLocation>
<dbReference type="AlphaFoldDB" id="H8H0H6"/>
<gene>
    <name evidence="2" type="ordered locus">DGo_PA0342</name>
</gene>